<keyword evidence="10 13" id="KW-0472">Membrane</keyword>
<feature type="transmembrane region" description="Helical" evidence="13">
    <location>
        <begin position="155"/>
        <end position="175"/>
    </location>
</feature>
<dbReference type="PROSITE" id="PS50109">
    <property type="entry name" value="HIS_KIN"/>
    <property type="match status" value="1"/>
</dbReference>
<evidence type="ECO:0000259" key="16">
    <source>
        <dbReference type="PROSITE" id="PS50112"/>
    </source>
</evidence>
<evidence type="ECO:0000256" key="1">
    <source>
        <dbReference type="ARBA" id="ARBA00000085"/>
    </source>
</evidence>
<dbReference type="RefSeq" id="WP_077411452.1">
    <property type="nucleotide sequence ID" value="NZ_JBHRTS010000003.1"/>
</dbReference>
<dbReference type="CDD" id="cd00082">
    <property type="entry name" value="HisKA"/>
    <property type="match status" value="1"/>
</dbReference>
<evidence type="ECO:0000259" key="14">
    <source>
        <dbReference type="PROSITE" id="PS50109"/>
    </source>
</evidence>
<feature type="transmembrane region" description="Helical" evidence="13">
    <location>
        <begin position="435"/>
        <end position="460"/>
    </location>
</feature>
<feature type="modified residue" description="4-aspartylphosphate" evidence="11">
    <location>
        <position position="1200"/>
    </location>
</feature>
<accession>A0ABV7J6I5</accession>
<keyword evidence="18" id="KW-1185">Reference proteome</keyword>
<feature type="transmembrane region" description="Helical" evidence="13">
    <location>
        <begin position="276"/>
        <end position="301"/>
    </location>
</feature>
<dbReference type="InterPro" id="IPR005467">
    <property type="entry name" value="His_kinase_dom"/>
</dbReference>
<evidence type="ECO:0000256" key="11">
    <source>
        <dbReference type="PROSITE-ProRule" id="PRU00169"/>
    </source>
</evidence>
<comment type="similarity">
    <text evidence="3">Belongs to the sodium:solute symporter (SSF) (TC 2.A.21) family.</text>
</comment>
<dbReference type="PROSITE" id="PS50110">
    <property type="entry name" value="RESPONSE_REGULATORY"/>
    <property type="match status" value="1"/>
</dbReference>
<dbReference type="SMART" id="SM00448">
    <property type="entry name" value="REC"/>
    <property type="match status" value="1"/>
</dbReference>
<dbReference type="InterPro" id="IPR013656">
    <property type="entry name" value="PAS_4"/>
</dbReference>
<dbReference type="InterPro" id="IPR003594">
    <property type="entry name" value="HATPase_dom"/>
</dbReference>
<dbReference type="SUPFAM" id="SSF52172">
    <property type="entry name" value="CheY-like"/>
    <property type="match status" value="1"/>
</dbReference>
<evidence type="ECO:0000256" key="4">
    <source>
        <dbReference type="ARBA" id="ARBA00012438"/>
    </source>
</evidence>
<keyword evidence="8" id="KW-0418">Kinase</keyword>
<feature type="transmembrane region" description="Helical" evidence="13">
    <location>
        <begin position="38"/>
        <end position="62"/>
    </location>
</feature>
<keyword evidence="6" id="KW-0808">Transferase</keyword>
<dbReference type="Proteomes" id="UP001595533">
    <property type="component" value="Unassembled WGS sequence"/>
</dbReference>
<evidence type="ECO:0000256" key="13">
    <source>
        <dbReference type="SAM" id="Phobius"/>
    </source>
</evidence>
<dbReference type="CDD" id="cd10322">
    <property type="entry name" value="SLC5sbd"/>
    <property type="match status" value="1"/>
</dbReference>
<dbReference type="NCBIfam" id="TIGR00229">
    <property type="entry name" value="sensory_box"/>
    <property type="match status" value="1"/>
</dbReference>
<name>A0ABV7J6I5_9GAMM</name>
<dbReference type="SUPFAM" id="SSF47384">
    <property type="entry name" value="Homodimeric domain of signal transducing histidine kinase"/>
    <property type="match status" value="1"/>
</dbReference>
<dbReference type="EC" id="2.7.13.3" evidence="4"/>
<dbReference type="Pfam" id="PF02518">
    <property type="entry name" value="HATPase_c"/>
    <property type="match status" value="1"/>
</dbReference>
<sequence length="1273" mass="141409">MLSEYGVYAILVVYIGLMYLIARWGDGLDLHRRPKLRTWIYGLSLAVYCTSWTFFGAVGTAASKGWDFLPIYLGPLLLFTIGWPLVVKIIKRSKANNITSIADFIASLYGKSRRIAVLVTVIAVLAAIPYITLQLEAIIASIEVISIDSNTDQSASISALLVTALLAFFSTAFGTRKLDVTEHHRGLMMAIAFESALKIVAFIAVGLFVFFVVYAGPGEVLQAGAKWTAIANGPNLSVNFLSQSMLALLVFMCLPRQFHVTVVENESLDDLGKARYIFIVYLLVFTLFVIPIAMAGNAFLPASVDSDQFVLQLPLAFDNNWLTLLVFLGGMAAASGMVIISTIALSTMVSNDLVLPLYLKLKNYHLRRKDGLKHVVLWSRRISIFAISLAAYVFYLLVHNSVPLAAMGNLSFLLMVQFAPAMLLGMYWRRSNKQAAFAGMLAGVLAWAWMVMMPAPIAGVPSMNAGIMTSLAQLTSSQPPLFKLFAVTFLCNMLVHIGYALISGWWQQRQDNHHDDRPMDLAGDHMTVADLKQVVRKLVGFRFANTAFTHFAQNLEGSMQDTDQVTTPMIQFTEKLLAGSIGSSSARAVITAMLKSKGLAVDEIIGLLDETKAAIKFNRNLTEATLDNISQGVSVVDDNLQLVAWNKQYIELLNYPEGFIKRGMSIEEVLLFNAERGLLQAEYVRPEIEKRMVHLRQRRRYQSERQFDNGKVLQIEGHPMPNGGYVTTYNDVTQYKKAQQDLIESRQHIQFYTDHSPAMLAYLSADQTLHFVNKAYEQFLGMNRAELTGKKLTDIFDSVELAKRKPYLDAAFSGQTQSFELELADPAGVQHFMLGTYVPDVQNQKVAGVFVIMQDISTRRKAELELEKSRANLEQRVAERTEELSHINAELAAATRQAQQANQSKTKFIADASHDLLQPFNAARLFTAILAEKTDDMTADVASTVNSLDQSLRSAENMLSALLDIAKLDAGGVPINNSDFSLQPLMVQLTNQYRTRAGRKGLKLRVRTGGHWVHTDEKLLYRVLQNLTSNAIRYTSQGGVLVASRRSGHSVQLWVIDTGVGLDEAEQVEIFNEFKRLDKTAEMADKGLGLGLSIVDRIINELGLSLTVRSIPGKGSAFMILLPGAKEIPVDHNDESVMLDQRNRQTMVQRVMCIDNEDSILEGMHQLLSGWGMEVETAKSGTEAHKLLLDGFRPEILLVDYQLDQELGTDLVGTLCETYGLNCPVVIITANHSESLKKASHDAGYHLLLKPIKPIKLRQLMNRLLLNDRTLKG</sequence>
<gene>
    <name evidence="17" type="ORF">ACFODZ_05790</name>
</gene>
<comment type="subcellular location">
    <subcellularLocation>
        <location evidence="2">Membrane</location>
        <topology evidence="2">Multi-pass membrane protein</topology>
    </subcellularLocation>
</comment>
<dbReference type="InterPro" id="IPR011006">
    <property type="entry name" value="CheY-like_superfamily"/>
</dbReference>
<dbReference type="SUPFAM" id="SSF55785">
    <property type="entry name" value="PYP-like sensor domain (PAS domain)"/>
    <property type="match status" value="2"/>
</dbReference>
<dbReference type="CDD" id="cd00130">
    <property type="entry name" value="PAS"/>
    <property type="match status" value="1"/>
</dbReference>
<dbReference type="Pfam" id="PF08448">
    <property type="entry name" value="PAS_4"/>
    <property type="match status" value="1"/>
</dbReference>
<dbReference type="SMART" id="SM00388">
    <property type="entry name" value="HisKA"/>
    <property type="match status" value="1"/>
</dbReference>
<dbReference type="Gene3D" id="1.10.287.130">
    <property type="match status" value="1"/>
</dbReference>
<evidence type="ECO:0000256" key="12">
    <source>
        <dbReference type="SAM" id="Coils"/>
    </source>
</evidence>
<dbReference type="EMBL" id="JBHRTS010000003">
    <property type="protein sequence ID" value="MFC3193745.1"/>
    <property type="molecule type" value="Genomic_DNA"/>
</dbReference>
<evidence type="ECO:0000313" key="17">
    <source>
        <dbReference type="EMBL" id="MFC3193745.1"/>
    </source>
</evidence>
<feature type="transmembrane region" description="Helical" evidence="13">
    <location>
        <begin position="236"/>
        <end position="255"/>
    </location>
</feature>
<feature type="transmembrane region" description="Helical" evidence="13">
    <location>
        <begin position="375"/>
        <end position="398"/>
    </location>
</feature>
<keyword evidence="12" id="KW-0175">Coiled coil</keyword>
<feature type="transmembrane region" description="Helical" evidence="13">
    <location>
        <begin position="410"/>
        <end position="428"/>
    </location>
</feature>
<feature type="transmembrane region" description="Helical" evidence="13">
    <location>
        <begin position="196"/>
        <end position="216"/>
    </location>
</feature>
<evidence type="ECO:0000256" key="10">
    <source>
        <dbReference type="ARBA" id="ARBA00023136"/>
    </source>
</evidence>
<dbReference type="SMART" id="SM00091">
    <property type="entry name" value="PAS"/>
    <property type="match status" value="2"/>
</dbReference>
<feature type="transmembrane region" description="Helical" evidence="13">
    <location>
        <begin position="115"/>
        <end position="135"/>
    </location>
</feature>
<evidence type="ECO:0000256" key="9">
    <source>
        <dbReference type="ARBA" id="ARBA00022989"/>
    </source>
</evidence>
<protein>
    <recommendedName>
        <fullName evidence="4">histidine kinase</fullName>
        <ecNumber evidence="4">2.7.13.3</ecNumber>
    </recommendedName>
</protein>
<dbReference type="InterPro" id="IPR036097">
    <property type="entry name" value="HisK_dim/P_sf"/>
</dbReference>
<dbReference type="InterPro" id="IPR038377">
    <property type="entry name" value="Na/Glc_symporter_sf"/>
</dbReference>
<dbReference type="Gene3D" id="3.30.565.10">
    <property type="entry name" value="Histidine kinase-like ATPase, C-terminal domain"/>
    <property type="match status" value="1"/>
</dbReference>
<evidence type="ECO:0000256" key="5">
    <source>
        <dbReference type="ARBA" id="ARBA00022553"/>
    </source>
</evidence>
<feature type="domain" description="Histidine kinase" evidence="14">
    <location>
        <begin position="911"/>
        <end position="1126"/>
    </location>
</feature>
<dbReference type="InterPro" id="IPR003661">
    <property type="entry name" value="HisK_dim/P_dom"/>
</dbReference>
<dbReference type="Pfam" id="PF00474">
    <property type="entry name" value="SSF"/>
    <property type="match status" value="1"/>
</dbReference>
<proteinExistence type="inferred from homology"/>
<evidence type="ECO:0000259" key="15">
    <source>
        <dbReference type="PROSITE" id="PS50110"/>
    </source>
</evidence>
<dbReference type="Gene3D" id="1.20.1730.10">
    <property type="entry name" value="Sodium/glucose cotransporter"/>
    <property type="match status" value="1"/>
</dbReference>
<dbReference type="SMART" id="SM00387">
    <property type="entry name" value="HATPase_c"/>
    <property type="match status" value="1"/>
</dbReference>
<dbReference type="Pfam" id="PF12860">
    <property type="entry name" value="PAS_7"/>
    <property type="match status" value="1"/>
</dbReference>
<reference evidence="18" key="1">
    <citation type="journal article" date="2019" name="Int. J. Syst. Evol. Microbiol.">
        <title>The Global Catalogue of Microorganisms (GCM) 10K type strain sequencing project: providing services to taxonomists for standard genome sequencing and annotation.</title>
        <authorList>
            <consortium name="The Broad Institute Genomics Platform"/>
            <consortium name="The Broad Institute Genome Sequencing Center for Infectious Disease"/>
            <person name="Wu L."/>
            <person name="Ma J."/>
        </authorList>
    </citation>
    <scope>NUCLEOTIDE SEQUENCE [LARGE SCALE GENOMIC DNA]</scope>
    <source>
        <strain evidence="18">KCTC 42953</strain>
    </source>
</reference>
<dbReference type="Gene3D" id="3.40.50.2300">
    <property type="match status" value="1"/>
</dbReference>
<dbReference type="InterPro" id="IPR035965">
    <property type="entry name" value="PAS-like_dom_sf"/>
</dbReference>
<evidence type="ECO:0000256" key="3">
    <source>
        <dbReference type="ARBA" id="ARBA00006434"/>
    </source>
</evidence>
<dbReference type="PROSITE" id="PS50283">
    <property type="entry name" value="NA_SOLUT_SYMP_3"/>
    <property type="match status" value="1"/>
</dbReference>
<evidence type="ECO:0000256" key="7">
    <source>
        <dbReference type="ARBA" id="ARBA00022692"/>
    </source>
</evidence>
<evidence type="ECO:0000256" key="6">
    <source>
        <dbReference type="ARBA" id="ARBA00022679"/>
    </source>
</evidence>
<dbReference type="InterPro" id="IPR001789">
    <property type="entry name" value="Sig_transdc_resp-reg_receiver"/>
</dbReference>
<organism evidence="17 18">
    <name type="scientific">Marinicella sediminis</name>
    <dbReference type="NCBI Taxonomy" id="1792834"/>
    <lineage>
        <taxon>Bacteria</taxon>
        <taxon>Pseudomonadati</taxon>
        <taxon>Pseudomonadota</taxon>
        <taxon>Gammaproteobacteria</taxon>
        <taxon>Lysobacterales</taxon>
        <taxon>Marinicellaceae</taxon>
        <taxon>Marinicella</taxon>
    </lineage>
</organism>
<feature type="transmembrane region" description="Helical" evidence="13">
    <location>
        <begin position="6"/>
        <end position="26"/>
    </location>
</feature>
<evidence type="ECO:0000256" key="8">
    <source>
        <dbReference type="ARBA" id="ARBA00022777"/>
    </source>
</evidence>
<feature type="transmembrane region" description="Helical" evidence="13">
    <location>
        <begin position="68"/>
        <end position="87"/>
    </location>
</feature>
<keyword evidence="7 13" id="KW-0812">Transmembrane</keyword>
<dbReference type="SUPFAM" id="SSF55874">
    <property type="entry name" value="ATPase domain of HSP90 chaperone/DNA topoisomerase II/histidine kinase"/>
    <property type="match status" value="1"/>
</dbReference>
<dbReference type="Pfam" id="PF00512">
    <property type="entry name" value="HisKA"/>
    <property type="match status" value="1"/>
</dbReference>
<feature type="transmembrane region" description="Helical" evidence="13">
    <location>
        <begin position="321"/>
        <end position="354"/>
    </location>
</feature>
<dbReference type="Pfam" id="PF00072">
    <property type="entry name" value="Response_reg"/>
    <property type="match status" value="1"/>
</dbReference>
<evidence type="ECO:0000313" key="18">
    <source>
        <dbReference type="Proteomes" id="UP001595533"/>
    </source>
</evidence>
<keyword evidence="5 11" id="KW-0597">Phosphoprotein</keyword>
<comment type="caution">
    <text evidence="17">The sequence shown here is derived from an EMBL/GenBank/DDBJ whole genome shotgun (WGS) entry which is preliminary data.</text>
</comment>
<dbReference type="InterPro" id="IPR001734">
    <property type="entry name" value="Na/solute_symporter"/>
</dbReference>
<comment type="catalytic activity">
    <reaction evidence="1">
        <text>ATP + protein L-histidine = ADP + protein N-phospho-L-histidine.</text>
        <dbReference type="EC" id="2.7.13.3"/>
    </reaction>
</comment>
<dbReference type="CDD" id="cd00156">
    <property type="entry name" value="REC"/>
    <property type="match status" value="1"/>
</dbReference>
<feature type="domain" description="Response regulatory" evidence="15">
    <location>
        <begin position="1150"/>
        <end position="1265"/>
    </location>
</feature>
<keyword evidence="9 13" id="KW-1133">Transmembrane helix</keyword>
<dbReference type="InterPro" id="IPR036890">
    <property type="entry name" value="HATPase_C_sf"/>
</dbReference>
<dbReference type="PANTHER" id="PTHR43047:SF9">
    <property type="entry name" value="HISTIDINE KINASE"/>
    <property type="match status" value="1"/>
</dbReference>
<dbReference type="InterPro" id="IPR004358">
    <property type="entry name" value="Sig_transdc_His_kin-like_C"/>
</dbReference>
<dbReference type="PROSITE" id="PS50112">
    <property type="entry name" value="PAS"/>
    <property type="match status" value="1"/>
</dbReference>
<dbReference type="Gene3D" id="3.30.450.20">
    <property type="entry name" value="PAS domain"/>
    <property type="match status" value="2"/>
</dbReference>
<dbReference type="PANTHER" id="PTHR43047">
    <property type="entry name" value="TWO-COMPONENT HISTIDINE PROTEIN KINASE"/>
    <property type="match status" value="1"/>
</dbReference>
<feature type="domain" description="PAS" evidence="16">
    <location>
        <begin position="745"/>
        <end position="815"/>
    </location>
</feature>
<feature type="coiled-coil region" evidence="12">
    <location>
        <begin position="859"/>
        <end position="904"/>
    </location>
</feature>
<evidence type="ECO:0000256" key="2">
    <source>
        <dbReference type="ARBA" id="ARBA00004141"/>
    </source>
</evidence>
<dbReference type="InterPro" id="IPR000014">
    <property type="entry name" value="PAS"/>
</dbReference>
<dbReference type="PRINTS" id="PR00344">
    <property type="entry name" value="BCTRLSENSOR"/>
</dbReference>